<sequence length="247" mass="25637">MDPLIGVVAFGAAAGGFVQGLSGFAFGLVALSIWAWVLDPVLAGPLTVFCSLVGQLLSIGSLRHAFELRRALPFILGGVLGVPLGVALLQRIDPVAFRLAVGLLLVVWCPAMLLARDLPRVTRGGRLADAAAGLVGGVMGGLGGLTGPAPTLWVTLRGWGRDAQRAVFQGFNLAMHALTMATLLASGTFPAAAWPLCLVAGPAMLLPALLGARLYRRFSDTAFRRVVLGLLAVSGLVLLATTVPKLW</sequence>
<feature type="transmembrane region" description="Helical" evidence="8">
    <location>
        <begin position="71"/>
        <end position="89"/>
    </location>
</feature>
<evidence type="ECO:0000256" key="6">
    <source>
        <dbReference type="ARBA" id="ARBA00022989"/>
    </source>
</evidence>
<evidence type="ECO:0000256" key="2">
    <source>
        <dbReference type="ARBA" id="ARBA00009142"/>
    </source>
</evidence>
<proteinExistence type="inferred from homology"/>
<comment type="similarity">
    <text evidence="2 8">Belongs to the 4-toluene sulfonate uptake permease (TSUP) (TC 2.A.102) family.</text>
</comment>
<dbReference type="RefSeq" id="WP_133291810.1">
    <property type="nucleotide sequence ID" value="NZ_SMSJ01000068.1"/>
</dbReference>
<name>A0A4R5Q8V9_9PROT</name>
<comment type="caution">
    <text evidence="9">The sequence shown here is derived from an EMBL/GenBank/DDBJ whole genome shotgun (WGS) entry which is preliminary data.</text>
</comment>
<organism evidence="9 10">
    <name type="scientific">Dankookia rubra</name>
    <dbReference type="NCBI Taxonomy" id="1442381"/>
    <lineage>
        <taxon>Bacteria</taxon>
        <taxon>Pseudomonadati</taxon>
        <taxon>Pseudomonadota</taxon>
        <taxon>Alphaproteobacteria</taxon>
        <taxon>Acetobacterales</taxon>
        <taxon>Roseomonadaceae</taxon>
        <taxon>Dankookia</taxon>
    </lineage>
</organism>
<keyword evidence="4 8" id="KW-1003">Cell membrane</keyword>
<evidence type="ECO:0000256" key="4">
    <source>
        <dbReference type="ARBA" id="ARBA00022475"/>
    </source>
</evidence>
<keyword evidence="10" id="KW-1185">Reference proteome</keyword>
<keyword evidence="7 8" id="KW-0472">Membrane</keyword>
<dbReference type="AlphaFoldDB" id="A0A4R5Q8V9"/>
<feature type="transmembrane region" description="Helical" evidence="8">
    <location>
        <begin position="222"/>
        <end position="243"/>
    </location>
</feature>
<feature type="transmembrane region" description="Helical" evidence="8">
    <location>
        <begin position="166"/>
        <end position="185"/>
    </location>
</feature>
<dbReference type="PANTHER" id="PTHR30269:SF37">
    <property type="entry name" value="MEMBRANE TRANSPORTER PROTEIN"/>
    <property type="match status" value="1"/>
</dbReference>
<keyword evidence="3" id="KW-0813">Transport</keyword>
<dbReference type="Pfam" id="PF01925">
    <property type="entry name" value="TauE"/>
    <property type="match status" value="1"/>
</dbReference>
<dbReference type="GO" id="GO:0005886">
    <property type="term" value="C:plasma membrane"/>
    <property type="evidence" value="ECO:0007669"/>
    <property type="project" value="UniProtKB-SubCell"/>
</dbReference>
<evidence type="ECO:0000256" key="5">
    <source>
        <dbReference type="ARBA" id="ARBA00022692"/>
    </source>
</evidence>
<dbReference type="EMBL" id="SMSJ01000068">
    <property type="protein sequence ID" value="TDH59392.1"/>
    <property type="molecule type" value="Genomic_DNA"/>
</dbReference>
<evidence type="ECO:0000313" key="10">
    <source>
        <dbReference type="Proteomes" id="UP000295096"/>
    </source>
</evidence>
<gene>
    <name evidence="9" type="ORF">E2C06_27635</name>
</gene>
<evidence type="ECO:0000256" key="3">
    <source>
        <dbReference type="ARBA" id="ARBA00022448"/>
    </source>
</evidence>
<evidence type="ECO:0000256" key="8">
    <source>
        <dbReference type="RuleBase" id="RU363041"/>
    </source>
</evidence>
<evidence type="ECO:0000256" key="7">
    <source>
        <dbReference type="ARBA" id="ARBA00023136"/>
    </source>
</evidence>
<dbReference type="Proteomes" id="UP000295096">
    <property type="component" value="Unassembled WGS sequence"/>
</dbReference>
<evidence type="ECO:0000313" key="9">
    <source>
        <dbReference type="EMBL" id="TDH59392.1"/>
    </source>
</evidence>
<accession>A0A4R5Q8V9</accession>
<dbReference type="InterPro" id="IPR052017">
    <property type="entry name" value="TSUP"/>
</dbReference>
<feature type="transmembrane region" description="Helical" evidence="8">
    <location>
        <begin position="191"/>
        <end position="210"/>
    </location>
</feature>
<comment type="subcellular location">
    <subcellularLocation>
        <location evidence="1 8">Cell membrane</location>
        <topology evidence="1 8">Multi-pass membrane protein</topology>
    </subcellularLocation>
</comment>
<protein>
    <recommendedName>
        <fullName evidence="8">Probable membrane transporter protein</fullName>
    </recommendedName>
</protein>
<keyword evidence="6 8" id="KW-1133">Transmembrane helix</keyword>
<evidence type="ECO:0000256" key="1">
    <source>
        <dbReference type="ARBA" id="ARBA00004651"/>
    </source>
</evidence>
<feature type="transmembrane region" description="Helical" evidence="8">
    <location>
        <begin position="42"/>
        <end position="59"/>
    </location>
</feature>
<dbReference type="OrthoDB" id="8421744at2"/>
<dbReference type="InterPro" id="IPR002781">
    <property type="entry name" value="TM_pro_TauE-like"/>
</dbReference>
<keyword evidence="5 8" id="KW-0812">Transmembrane</keyword>
<feature type="transmembrane region" description="Helical" evidence="8">
    <location>
        <begin position="95"/>
        <end position="115"/>
    </location>
</feature>
<dbReference type="PANTHER" id="PTHR30269">
    <property type="entry name" value="TRANSMEMBRANE PROTEIN YFCA"/>
    <property type="match status" value="1"/>
</dbReference>
<reference evidence="9 10" key="1">
    <citation type="journal article" date="2016" name="J. Microbiol.">
        <title>Dankookia rubra gen. nov., sp. nov., an alphaproteobacterium isolated from sediment of a shallow stream.</title>
        <authorList>
            <person name="Kim W.H."/>
            <person name="Kim D.H."/>
            <person name="Kang K."/>
            <person name="Ahn T.Y."/>
        </authorList>
    </citation>
    <scope>NUCLEOTIDE SEQUENCE [LARGE SCALE GENOMIC DNA]</scope>
    <source>
        <strain evidence="9 10">JCM30602</strain>
    </source>
</reference>
<feature type="transmembrane region" description="Helical" evidence="8">
    <location>
        <begin position="7"/>
        <end position="36"/>
    </location>
</feature>